<comment type="caution">
    <text evidence="8">The sequence shown here is derived from an EMBL/GenBank/DDBJ whole genome shotgun (WGS) entry which is preliminary data.</text>
</comment>
<dbReference type="GO" id="GO:0005737">
    <property type="term" value="C:cytoplasm"/>
    <property type="evidence" value="ECO:0007669"/>
    <property type="project" value="UniProtKB-SubCell"/>
</dbReference>
<evidence type="ECO:0000256" key="5">
    <source>
        <dbReference type="ARBA" id="ARBA00022790"/>
    </source>
</evidence>
<comment type="similarity">
    <text evidence="3">Belongs to the CSN1 family.</text>
</comment>
<dbReference type="EMBL" id="JAVRJZ010000004">
    <property type="protein sequence ID" value="KAK2723724.1"/>
    <property type="molecule type" value="Genomic_DNA"/>
</dbReference>
<feature type="non-terminal residue" evidence="8">
    <location>
        <position position="1"/>
    </location>
</feature>
<keyword evidence="9" id="KW-1185">Reference proteome</keyword>
<dbReference type="SUPFAM" id="SSF46785">
    <property type="entry name" value="Winged helix' DNA-binding domain"/>
    <property type="match status" value="1"/>
</dbReference>
<sequence>SGRNRESASNLKMAMKVPFKKNFKHSDVRQALFDIGQGMNYSEPMQIDLPPEEANDNANLEEYPIVENPTIPDLESYANSYTGQAKILRLMYIADHCTVLRKDALKLAIAHIENTYNTHAYKVCHDKLAEALGGERPDADTPVFNSVWYDTQSKKAALKLEKLDSDLKNHKANSIKESIRRGQEDLAEHHLDCGNYHDALKAFSRARDYCISSKHIVDMCLNVIKVSIYLKNWTHVLTYFTKAEAHSPPVESLTKLECASALAEMALQRYKQAALHFLRANIDHSNFPDIMTPSNVATYGTLCALATFNREELQNEVISSSSFKLFLEQEPALREVATNFFKSKYDTALKILEDIKDNLLLDMYLAPHVNSLYAQIRSRALIQYFRSYSSADLRIMASAFNTTVSDLQLELIPLIQKGQISARINSEELILKEHVIDERVVTFETTREQGREYQRLVKVEVMRALAIKHGICVTKDSEERKGLFSGNSVPEEE</sequence>
<comment type="subcellular location">
    <subcellularLocation>
        <location evidence="2">Cytoplasm</location>
    </subcellularLocation>
    <subcellularLocation>
        <location evidence="1">Nucleus</location>
    </subcellularLocation>
</comment>
<dbReference type="InterPro" id="IPR019585">
    <property type="entry name" value="Rpn7/CSN1"/>
</dbReference>
<dbReference type="PROSITE" id="PS50250">
    <property type="entry name" value="PCI"/>
    <property type="match status" value="1"/>
</dbReference>
<keyword evidence="4" id="KW-0963">Cytoplasm</keyword>
<reference evidence="8" key="1">
    <citation type="submission" date="2023-07" db="EMBL/GenBank/DDBJ databases">
        <title>Chromosome-level genome assembly of Artemia franciscana.</title>
        <authorList>
            <person name="Jo E."/>
        </authorList>
    </citation>
    <scope>NUCLEOTIDE SEQUENCE</scope>
    <source>
        <tissue evidence="8">Whole body</tissue>
    </source>
</reference>
<dbReference type="AlphaFoldDB" id="A0AA88I928"/>
<gene>
    <name evidence="8" type="ORF">QYM36_002163</name>
</gene>
<organism evidence="8 9">
    <name type="scientific">Artemia franciscana</name>
    <name type="common">Brine shrimp</name>
    <name type="synonym">Artemia sanfranciscana</name>
    <dbReference type="NCBI Taxonomy" id="6661"/>
    <lineage>
        <taxon>Eukaryota</taxon>
        <taxon>Metazoa</taxon>
        <taxon>Ecdysozoa</taxon>
        <taxon>Arthropoda</taxon>
        <taxon>Crustacea</taxon>
        <taxon>Branchiopoda</taxon>
        <taxon>Anostraca</taxon>
        <taxon>Artemiidae</taxon>
        <taxon>Artemia</taxon>
    </lineage>
</organism>
<evidence type="ECO:0000256" key="3">
    <source>
        <dbReference type="ARBA" id="ARBA00008793"/>
    </source>
</evidence>
<dbReference type="GO" id="GO:0008180">
    <property type="term" value="C:COP9 signalosome"/>
    <property type="evidence" value="ECO:0007669"/>
    <property type="project" value="UniProtKB-KW"/>
</dbReference>
<accession>A0AA88I928</accession>
<dbReference type="Proteomes" id="UP001187531">
    <property type="component" value="Unassembled WGS sequence"/>
</dbReference>
<keyword evidence="6" id="KW-0539">Nucleus</keyword>
<evidence type="ECO:0000256" key="6">
    <source>
        <dbReference type="ARBA" id="ARBA00023242"/>
    </source>
</evidence>
<proteinExistence type="inferred from homology"/>
<dbReference type="SUPFAM" id="SSF48452">
    <property type="entry name" value="TPR-like"/>
    <property type="match status" value="1"/>
</dbReference>
<evidence type="ECO:0000256" key="1">
    <source>
        <dbReference type="ARBA" id="ARBA00004123"/>
    </source>
</evidence>
<evidence type="ECO:0000256" key="4">
    <source>
        <dbReference type="ARBA" id="ARBA00022490"/>
    </source>
</evidence>
<dbReference type="PANTHER" id="PTHR14145:SF2">
    <property type="entry name" value="COP9 SIGNALOSOME COMPLEX SUBUNIT 1"/>
    <property type="match status" value="1"/>
</dbReference>
<evidence type="ECO:0000313" key="8">
    <source>
        <dbReference type="EMBL" id="KAK2723724.1"/>
    </source>
</evidence>
<dbReference type="PANTHER" id="PTHR14145">
    <property type="entry name" value="26S PROTESOME SUBUNIT 6"/>
    <property type="match status" value="1"/>
</dbReference>
<name>A0AA88I928_ARTSF</name>
<dbReference type="InterPro" id="IPR036390">
    <property type="entry name" value="WH_DNA-bd_sf"/>
</dbReference>
<feature type="domain" description="PCI" evidence="7">
    <location>
        <begin position="259"/>
        <end position="438"/>
    </location>
</feature>
<evidence type="ECO:0000256" key="2">
    <source>
        <dbReference type="ARBA" id="ARBA00004496"/>
    </source>
</evidence>
<dbReference type="InterPro" id="IPR011990">
    <property type="entry name" value="TPR-like_helical_dom_sf"/>
</dbReference>
<dbReference type="InterPro" id="IPR045135">
    <property type="entry name" value="Rpn7_N"/>
</dbReference>
<dbReference type="InterPro" id="IPR000717">
    <property type="entry name" value="PCI_dom"/>
</dbReference>
<dbReference type="Pfam" id="PF10602">
    <property type="entry name" value="RPN7"/>
    <property type="match status" value="1"/>
</dbReference>
<evidence type="ECO:0000259" key="7">
    <source>
        <dbReference type="PROSITE" id="PS50250"/>
    </source>
</evidence>
<dbReference type="SMART" id="SM00088">
    <property type="entry name" value="PINT"/>
    <property type="match status" value="1"/>
</dbReference>
<keyword evidence="5" id="KW-0736">Signalosome</keyword>
<dbReference type="Gene3D" id="1.25.40.570">
    <property type="match status" value="1"/>
</dbReference>
<evidence type="ECO:0000313" key="9">
    <source>
        <dbReference type="Proteomes" id="UP001187531"/>
    </source>
</evidence>
<dbReference type="Pfam" id="PF01399">
    <property type="entry name" value="PCI"/>
    <property type="match status" value="1"/>
</dbReference>
<protein>
    <recommendedName>
        <fullName evidence="7">PCI domain-containing protein</fullName>
    </recommendedName>
</protein>